<evidence type="ECO:0000313" key="2">
    <source>
        <dbReference type="EMBL" id="BEG99147.1"/>
    </source>
</evidence>
<sequence length="160" mass="18981">MKRCKIILVMLLFAMSVYSANNDSIYALLGKFLISQKVLDVKGNHVDKFKDMIFLSEILTGNDDVNVEFGIYKFSSRYQEDGRSYIFVKNKDVYAVFESDQQILIIRYLMEEKRKGLLQFDDDVLEEYIYLISCELHKDLYIIESIGEIKYYHIVYKKYN</sequence>
<evidence type="ECO:0000256" key="1">
    <source>
        <dbReference type="SAM" id="SignalP"/>
    </source>
</evidence>
<protein>
    <submittedName>
        <fullName evidence="2">Uncharacterized protein</fullName>
    </submittedName>
</protein>
<proteinExistence type="predicted"/>
<reference evidence="2 3" key="1">
    <citation type="submission" date="2023-04" db="EMBL/GenBank/DDBJ databases">
        <title>Draft genome sequence of acteroides sedimenti strain YN3PY1.</title>
        <authorList>
            <person name="Yoshida N."/>
        </authorList>
    </citation>
    <scope>NUCLEOTIDE SEQUENCE [LARGE SCALE GENOMIC DNA]</scope>
    <source>
        <strain evidence="2 3">YN3PY1</strain>
    </source>
</reference>
<dbReference type="RefSeq" id="WP_353334345.1">
    <property type="nucleotide sequence ID" value="NZ_AP028055.1"/>
</dbReference>
<organism evidence="2 3">
    <name type="scientific">Bacteroides sedimenti</name>
    <dbReference type="NCBI Taxonomy" id="2136147"/>
    <lineage>
        <taxon>Bacteria</taxon>
        <taxon>Pseudomonadati</taxon>
        <taxon>Bacteroidota</taxon>
        <taxon>Bacteroidia</taxon>
        <taxon>Bacteroidales</taxon>
        <taxon>Bacteroidaceae</taxon>
        <taxon>Bacteroides</taxon>
    </lineage>
</organism>
<evidence type="ECO:0000313" key="3">
    <source>
        <dbReference type="Proteomes" id="UP001496674"/>
    </source>
</evidence>
<feature type="chain" id="PRO_5047162308" evidence="1">
    <location>
        <begin position="21"/>
        <end position="160"/>
    </location>
</feature>
<keyword evidence="1" id="KW-0732">Signal</keyword>
<keyword evidence="3" id="KW-1185">Reference proteome</keyword>
<dbReference type="Proteomes" id="UP001496674">
    <property type="component" value="Chromosome"/>
</dbReference>
<dbReference type="EMBL" id="AP028055">
    <property type="protein sequence ID" value="BEG99147.1"/>
    <property type="molecule type" value="Genomic_DNA"/>
</dbReference>
<feature type="signal peptide" evidence="1">
    <location>
        <begin position="1"/>
        <end position="20"/>
    </location>
</feature>
<accession>A0ABN6Z3K5</accession>
<name>A0ABN6Z3K5_9BACE</name>
<gene>
    <name evidence="2" type="ORF">BSYN_14120</name>
</gene>